<name>A0ABV8EP41_9BACT</name>
<evidence type="ECO:0000313" key="2">
    <source>
        <dbReference type="Proteomes" id="UP001595766"/>
    </source>
</evidence>
<dbReference type="Proteomes" id="UP001595766">
    <property type="component" value="Unassembled WGS sequence"/>
</dbReference>
<evidence type="ECO:0008006" key="3">
    <source>
        <dbReference type="Google" id="ProtNLM"/>
    </source>
</evidence>
<comment type="caution">
    <text evidence="1">The sequence shown here is derived from an EMBL/GenBank/DDBJ whole genome shotgun (WGS) entry which is preliminary data.</text>
</comment>
<sequence length="196" mass="23045">MKKIILFYFILLAISSCVNVNLSRSRLTDQIKSFDSFLFLYSNEDGNFEEWNEESFNQILKSSFNGSEQESKRETFSYYLRKHLKDKKIYSADQVFTGKSTVDYADFMATIEHIKFDGILLIHDKGNLRKDQVSMETRSSKSYTAYQIFLIDKLNYKYSWVGDFEAEANEMQEVPKIYQQVVKELVSKLDQNGFLK</sequence>
<accession>A0ABV8EP41</accession>
<dbReference type="EMBL" id="JBHSAV010000057">
    <property type="protein sequence ID" value="MFC3977456.1"/>
    <property type="molecule type" value="Genomic_DNA"/>
</dbReference>
<keyword evidence="2" id="KW-1185">Reference proteome</keyword>
<evidence type="ECO:0000313" key="1">
    <source>
        <dbReference type="EMBL" id="MFC3977456.1"/>
    </source>
</evidence>
<proteinExistence type="predicted"/>
<organism evidence="1 2">
    <name type="scientific">Belliella kenyensis</name>
    <dbReference type="NCBI Taxonomy" id="1472724"/>
    <lineage>
        <taxon>Bacteria</taxon>
        <taxon>Pseudomonadati</taxon>
        <taxon>Bacteroidota</taxon>
        <taxon>Cytophagia</taxon>
        <taxon>Cytophagales</taxon>
        <taxon>Cyclobacteriaceae</taxon>
        <taxon>Belliella</taxon>
    </lineage>
</organism>
<gene>
    <name evidence="1" type="ORF">ACFOUP_13810</name>
</gene>
<reference evidence="2" key="1">
    <citation type="journal article" date="2019" name="Int. J. Syst. Evol. Microbiol.">
        <title>The Global Catalogue of Microorganisms (GCM) 10K type strain sequencing project: providing services to taxonomists for standard genome sequencing and annotation.</title>
        <authorList>
            <consortium name="The Broad Institute Genomics Platform"/>
            <consortium name="The Broad Institute Genome Sequencing Center for Infectious Disease"/>
            <person name="Wu L."/>
            <person name="Ma J."/>
        </authorList>
    </citation>
    <scope>NUCLEOTIDE SEQUENCE [LARGE SCALE GENOMIC DNA]</scope>
    <source>
        <strain evidence="2">CECT 8551</strain>
    </source>
</reference>
<dbReference type="PROSITE" id="PS51257">
    <property type="entry name" value="PROKAR_LIPOPROTEIN"/>
    <property type="match status" value="1"/>
</dbReference>
<protein>
    <recommendedName>
        <fullName evidence="3">Lipoprotein</fullName>
    </recommendedName>
</protein>
<dbReference type="RefSeq" id="WP_241293496.1">
    <property type="nucleotide sequence ID" value="NZ_JAKZGR010000005.1"/>
</dbReference>